<organism evidence="8 9">
    <name type="scientific">Plutella xylostella</name>
    <name type="common">Diamondback moth</name>
    <name type="synonym">Plutella maculipennis</name>
    <dbReference type="NCBI Taxonomy" id="51655"/>
    <lineage>
        <taxon>Eukaryota</taxon>
        <taxon>Metazoa</taxon>
        <taxon>Ecdysozoa</taxon>
        <taxon>Arthropoda</taxon>
        <taxon>Hexapoda</taxon>
        <taxon>Insecta</taxon>
        <taxon>Pterygota</taxon>
        <taxon>Neoptera</taxon>
        <taxon>Endopterygota</taxon>
        <taxon>Lepidoptera</taxon>
        <taxon>Glossata</taxon>
        <taxon>Ditrysia</taxon>
        <taxon>Yponomeutoidea</taxon>
        <taxon>Plutellidae</taxon>
        <taxon>Plutella</taxon>
    </lineage>
</organism>
<evidence type="ECO:0000256" key="6">
    <source>
        <dbReference type="SAM" id="MobiDB-lite"/>
    </source>
</evidence>
<evidence type="ECO:0000259" key="7">
    <source>
        <dbReference type="Pfam" id="PF17913"/>
    </source>
</evidence>
<dbReference type="NCBIfam" id="TIGR01662">
    <property type="entry name" value="HAD-SF-IIIA"/>
    <property type="match status" value="1"/>
</dbReference>
<protein>
    <recommendedName>
        <fullName evidence="7">PNK FHA domain-containing protein</fullName>
    </recommendedName>
</protein>
<dbReference type="InterPro" id="IPR006549">
    <property type="entry name" value="HAD-SF_hydro_IIIA"/>
</dbReference>
<dbReference type="InterPro" id="IPR036412">
    <property type="entry name" value="HAD-like_sf"/>
</dbReference>
<comment type="subcellular location">
    <subcellularLocation>
        <location evidence="1">Nucleus</location>
    </subcellularLocation>
</comment>
<dbReference type="CDD" id="cd01625">
    <property type="entry name" value="HAD_PNP"/>
    <property type="match status" value="1"/>
</dbReference>
<dbReference type="InterPro" id="IPR008984">
    <property type="entry name" value="SMAD_FHA_dom_sf"/>
</dbReference>
<dbReference type="InterPro" id="IPR023214">
    <property type="entry name" value="HAD_sf"/>
</dbReference>
<dbReference type="InterPro" id="IPR013954">
    <property type="entry name" value="PNK3P"/>
</dbReference>
<comment type="caution">
    <text evidence="8">The sequence shown here is derived from an EMBL/GenBank/DDBJ whole genome shotgun (WGS) entry which is preliminary data.</text>
</comment>
<dbReference type="PANTHER" id="PTHR12083">
    <property type="entry name" value="BIFUNCTIONAL POLYNUCLEOTIDE PHOSPHATASE/KINASE"/>
    <property type="match status" value="1"/>
</dbReference>
<dbReference type="InterPro" id="IPR041388">
    <property type="entry name" value="FHA_2"/>
</dbReference>
<evidence type="ECO:0000256" key="2">
    <source>
        <dbReference type="ARBA" id="ARBA00022763"/>
    </source>
</evidence>
<evidence type="ECO:0000256" key="4">
    <source>
        <dbReference type="ARBA" id="ARBA00023204"/>
    </source>
</evidence>
<evidence type="ECO:0000313" key="9">
    <source>
        <dbReference type="Proteomes" id="UP000823941"/>
    </source>
</evidence>
<reference evidence="8 9" key="1">
    <citation type="submission" date="2021-06" db="EMBL/GenBank/DDBJ databases">
        <title>A haploid diamondback moth (Plutella xylostella L.) genome assembly resolves 31 chromosomes and identifies a diamide resistance mutation.</title>
        <authorList>
            <person name="Ward C.M."/>
            <person name="Perry K.D."/>
            <person name="Baker G."/>
            <person name="Powis K."/>
            <person name="Heckel D.G."/>
            <person name="Baxter S.W."/>
        </authorList>
    </citation>
    <scope>NUCLEOTIDE SEQUENCE [LARGE SCALE GENOMIC DNA]</scope>
    <source>
        <strain evidence="8 9">LV</strain>
        <tissue evidence="8">Single pupa</tissue>
    </source>
</reference>
<keyword evidence="3" id="KW-0378">Hydrolase</keyword>
<feature type="domain" description="PNK FHA" evidence="7">
    <location>
        <begin position="5"/>
        <end position="75"/>
    </location>
</feature>
<dbReference type="EMBL" id="JAHIBW010000008">
    <property type="protein sequence ID" value="KAG7308684.1"/>
    <property type="molecule type" value="Genomic_DNA"/>
</dbReference>
<keyword evidence="5" id="KW-0539">Nucleus</keyword>
<feature type="compositionally biased region" description="Basic and acidic residues" evidence="6">
    <location>
        <begin position="104"/>
        <end position="137"/>
    </location>
</feature>
<dbReference type="SUPFAM" id="SSF49879">
    <property type="entry name" value="SMAD/FHA domain"/>
    <property type="match status" value="1"/>
</dbReference>
<dbReference type="SUPFAM" id="SSF56784">
    <property type="entry name" value="HAD-like"/>
    <property type="match status" value="1"/>
</dbReference>
<feature type="region of interest" description="Disordered" evidence="6">
    <location>
        <begin position="102"/>
        <end position="137"/>
    </location>
</feature>
<keyword evidence="4" id="KW-0234">DNA repair</keyword>
<gene>
    <name evidence="8" type="ORF">JYU34_005906</name>
</gene>
<evidence type="ECO:0000256" key="3">
    <source>
        <dbReference type="ARBA" id="ARBA00022801"/>
    </source>
</evidence>
<dbReference type="Gene3D" id="3.40.50.300">
    <property type="entry name" value="P-loop containing nucleotide triphosphate hydrolases"/>
    <property type="match status" value="1"/>
</dbReference>
<evidence type="ECO:0000313" key="8">
    <source>
        <dbReference type="EMBL" id="KAG7308684.1"/>
    </source>
</evidence>
<proteinExistence type="predicted"/>
<dbReference type="Proteomes" id="UP000823941">
    <property type="component" value="Chromosome 8"/>
</dbReference>
<dbReference type="Pfam" id="PF08645">
    <property type="entry name" value="PNK3P"/>
    <property type="match status" value="1"/>
</dbReference>
<dbReference type="Pfam" id="PF13671">
    <property type="entry name" value="AAA_33"/>
    <property type="match status" value="1"/>
</dbReference>
<evidence type="ECO:0000256" key="5">
    <source>
        <dbReference type="ARBA" id="ARBA00023242"/>
    </source>
</evidence>
<dbReference type="PANTHER" id="PTHR12083:SF9">
    <property type="entry name" value="BIFUNCTIONAL POLYNUCLEOTIDE PHOSPHATASE_KINASE"/>
    <property type="match status" value="1"/>
</dbReference>
<accession>A0ABQ7QUJ1</accession>
<keyword evidence="2" id="KW-0227">DNA damage</keyword>
<dbReference type="InterPro" id="IPR027417">
    <property type="entry name" value="P-loop_NTPase"/>
</dbReference>
<dbReference type="Gene3D" id="2.60.200.20">
    <property type="match status" value="1"/>
</dbReference>
<dbReference type="Pfam" id="PF17913">
    <property type="entry name" value="FHA_2"/>
    <property type="match status" value="1"/>
</dbReference>
<name>A0ABQ7QUJ1_PLUXY</name>
<dbReference type="NCBIfam" id="TIGR01664">
    <property type="entry name" value="DNA-3'-Pase"/>
    <property type="match status" value="1"/>
</dbReference>
<evidence type="ECO:0000256" key="1">
    <source>
        <dbReference type="ARBA" id="ARBA00004123"/>
    </source>
</evidence>
<dbReference type="SUPFAM" id="SSF52540">
    <property type="entry name" value="P-loop containing nucleoside triphosphate hydrolases"/>
    <property type="match status" value="1"/>
</dbReference>
<sequence length="524" mass="59006">MPRKCYLTCLLNSHPPIPLPHNIETVIGRSKLTKIKDQSCSRNQLSIKADCENCSVELKQLGLNPSGFDGFSMTKDAVYKVGHNTRIEVLLNNHVHLLKFDPPPVDHSKAEGKRKLEDMEPEQSSRKSIKMEGDSKPCDVKAAPESAWENVDSGELYIYTAKGVKSSEKIAAFDMDGTLITPKSGKVYPVDISDWKIAFPTVAQKLKEQIELGFKVIILSNQAPIGSGRVKIEDFKKKIENIVRKLDVPIQAYIATGKGFYRKPTTGMWRVLSEEKNDGLVIDMEKSFYCGDAAGRTANWAPGKKKDHSMADKLMAENLGLTFYTPEEFFLGHKLSDVLMKKPDFHPKQYTPEPFDQRLISSEKEILVLVGFPGSGKSFIAREIIKKSDNRYVSVCRDELGSWQKCASTATKFIQQGKSVIVDSTNPDKESRARWTALAHELGVGSRCAKMAASLAHARHNNKYRELRKEKHLPVSDIVFHSYKNKFVEPSTKEGFKEVLTVKFTGTFENEDAEKMYKLHLLEK</sequence>
<dbReference type="Gene3D" id="3.40.50.1000">
    <property type="entry name" value="HAD superfamily/HAD-like"/>
    <property type="match status" value="1"/>
</dbReference>
<keyword evidence="9" id="KW-1185">Reference proteome</keyword>
<dbReference type="InterPro" id="IPR006551">
    <property type="entry name" value="Polynucleotide_phosphatase"/>
</dbReference>